<dbReference type="RefSeq" id="WP_011820937.1">
    <property type="nucleotide sequence ID" value="NC_008817.1"/>
</dbReference>
<sequence length="159" mass="17833">MFTSVDSNRKKNIEHLHSKNVLDTPSHDDSFINKIKLVFGSQFQRLFSKNDEYTKLQITIFGITFIVAILVASITGILIGYTFGFSVFIGAIAGIFYLRLLAKSIGKIGKESRGVSQLQLLVPVCLFIFASKLASLDIFPAMIGFFIYKPSLIFYFSRS</sequence>
<gene>
    <name evidence="2" type="ordered locus">P9515_16361</name>
</gene>
<reference evidence="2 3" key="1">
    <citation type="journal article" date="2007" name="PLoS Genet.">
        <title>Patterns and implications of gene gain and loss in the evolution of Prochlorococcus.</title>
        <authorList>
            <person name="Kettler G.C."/>
            <person name="Martiny A.C."/>
            <person name="Huang K."/>
            <person name="Zucker J."/>
            <person name="Coleman M.L."/>
            <person name="Rodrigue S."/>
            <person name="Chen F."/>
            <person name="Lapidus A."/>
            <person name="Ferriera S."/>
            <person name="Johnson J."/>
            <person name="Steglich C."/>
            <person name="Church G.M."/>
            <person name="Richardson P."/>
            <person name="Chisholm S.W."/>
        </authorList>
    </citation>
    <scope>NUCLEOTIDE SEQUENCE [LARGE SCALE GENOMIC DNA]</scope>
    <source>
        <strain evidence="2 3">MIT 9515</strain>
    </source>
</reference>
<evidence type="ECO:0000256" key="1">
    <source>
        <dbReference type="SAM" id="Phobius"/>
    </source>
</evidence>
<dbReference type="OrthoDB" id="462305at2"/>
<dbReference type="STRING" id="167542.P9515_16361"/>
<organism evidence="2 3">
    <name type="scientific">Prochlorococcus marinus (strain MIT 9515)</name>
    <dbReference type="NCBI Taxonomy" id="167542"/>
    <lineage>
        <taxon>Bacteria</taxon>
        <taxon>Bacillati</taxon>
        <taxon>Cyanobacteriota</taxon>
        <taxon>Cyanophyceae</taxon>
        <taxon>Synechococcales</taxon>
        <taxon>Prochlorococcaceae</taxon>
        <taxon>Prochlorococcus</taxon>
    </lineage>
</organism>
<feature type="transmembrane region" description="Helical" evidence="1">
    <location>
        <begin position="58"/>
        <end position="79"/>
    </location>
</feature>
<protein>
    <submittedName>
        <fullName evidence="2">Possible ATP synthase subunit 1</fullName>
    </submittedName>
</protein>
<dbReference type="eggNOG" id="ENOG5032108">
    <property type="taxonomic scope" value="Bacteria"/>
</dbReference>
<name>A2BYI2_PROM5</name>
<keyword evidence="1" id="KW-0472">Membrane</keyword>
<dbReference type="Proteomes" id="UP000001589">
    <property type="component" value="Chromosome"/>
</dbReference>
<feature type="transmembrane region" description="Helical" evidence="1">
    <location>
        <begin position="85"/>
        <end position="102"/>
    </location>
</feature>
<keyword evidence="1" id="KW-1133">Transmembrane helix</keyword>
<feature type="transmembrane region" description="Helical" evidence="1">
    <location>
        <begin position="114"/>
        <end position="132"/>
    </location>
</feature>
<dbReference type="KEGG" id="pmc:P9515_16361"/>
<dbReference type="AlphaFoldDB" id="A2BYI2"/>
<accession>A2BYI2</accession>
<evidence type="ECO:0000313" key="2">
    <source>
        <dbReference type="EMBL" id="ABM72843.1"/>
    </source>
</evidence>
<dbReference type="GeneID" id="60201634"/>
<evidence type="ECO:0000313" key="3">
    <source>
        <dbReference type="Proteomes" id="UP000001589"/>
    </source>
</evidence>
<dbReference type="HOGENOM" id="CLU_131568_0_0_3"/>
<dbReference type="EMBL" id="CP000552">
    <property type="protein sequence ID" value="ABM72843.1"/>
    <property type="molecule type" value="Genomic_DNA"/>
</dbReference>
<keyword evidence="1" id="KW-0812">Transmembrane</keyword>
<proteinExistence type="predicted"/>